<keyword evidence="3" id="KW-1185">Reference proteome</keyword>
<evidence type="ECO:0000259" key="1">
    <source>
        <dbReference type="Pfam" id="PF13456"/>
    </source>
</evidence>
<dbReference type="SUPFAM" id="SSF53098">
    <property type="entry name" value="Ribonuclease H-like"/>
    <property type="match status" value="1"/>
</dbReference>
<dbReference type="PANTHER" id="PTHR47074">
    <property type="entry name" value="BNAC02G40300D PROTEIN"/>
    <property type="match status" value="1"/>
</dbReference>
<dbReference type="CDD" id="cd06222">
    <property type="entry name" value="RNase_H_like"/>
    <property type="match status" value="1"/>
</dbReference>
<gene>
    <name evidence="2" type="ORF">J5N97_011372</name>
</gene>
<dbReference type="Proteomes" id="UP001085076">
    <property type="component" value="Miscellaneous, Linkage group lg02"/>
</dbReference>
<dbReference type="GO" id="GO:0003676">
    <property type="term" value="F:nucleic acid binding"/>
    <property type="evidence" value="ECO:0007669"/>
    <property type="project" value="InterPro"/>
</dbReference>
<reference evidence="2" key="1">
    <citation type="submission" date="2021-03" db="EMBL/GenBank/DDBJ databases">
        <authorList>
            <person name="Li Z."/>
            <person name="Yang C."/>
        </authorList>
    </citation>
    <scope>NUCLEOTIDE SEQUENCE</scope>
    <source>
        <strain evidence="2">Dzin_1.0</strain>
        <tissue evidence="2">Leaf</tissue>
    </source>
</reference>
<dbReference type="InterPro" id="IPR036397">
    <property type="entry name" value="RNaseH_sf"/>
</dbReference>
<dbReference type="InterPro" id="IPR012337">
    <property type="entry name" value="RNaseH-like_sf"/>
</dbReference>
<feature type="domain" description="RNase H type-1" evidence="1">
    <location>
        <begin position="11"/>
        <end position="133"/>
    </location>
</feature>
<accession>A0A9D5HPI4</accession>
<evidence type="ECO:0000313" key="2">
    <source>
        <dbReference type="EMBL" id="KAJ0983117.1"/>
    </source>
</evidence>
<dbReference type="InterPro" id="IPR044730">
    <property type="entry name" value="RNase_H-like_dom_plant"/>
</dbReference>
<organism evidence="2 3">
    <name type="scientific">Dioscorea zingiberensis</name>
    <dbReference type="NCBI Taxonomy" id="325984"/>
    <lineage>
        <taxon>Eukaryota</taxon>
        <taxon>Viridiplantae</taxon>
        <taxon>Streptophyta</taxon>
        <taxon>Embryophyta</taxon>
        <taxon>Tracheophyta</taxon>
        <taxon>Spermatophyta</taxon>
        <taxon>Magnoliopsida</taxon>
        <taxon>Liliopsida</taxon>
        <taxon>Dioscoreales</taxon>
        <taxon>Dioscoreaceae</taxon>
        <taxon>Dioscorea</taxon>
    </lineage>
</organism>
<dbReference type="AlphaFoldDB" id="A0A9D5HPI4"/>
<reference evidence="2" key="2">
    <citation type="journal article" date="2022" name="Hortic Res">
        <title>The genome of Dioscorea zingiberensis sheds light on the biosynthesis, origin and evolution of the medicinally important diosgenin saponins.</title>
        <authorList>
            <person name="Li Y."/>
            <person name="Tan C."/>
            <person name="Li Z."/>
            <person name="Guo J."/>
            <person name="Li S."/>
            <person name="Chen X."/>
            <person name="Wang C."/>
            <person name="Dai X."/>
            <person name="Yang H."/>
            <person name="Song W."/>
            <person name="Hou L."/>
            <person name="Xu J."/>
            <person name="Tong Z."/>
            <person name="Xu A."/>
            <person name="Yuan X."/>
            <person name="Wang W."/>
            <person name="Yang Q."/>
            <person name="Chen L."/>
            <person name="Sun Z."/>
            <person name="Wang K."/>
            <person name="Pan B."/>
            <person name="Chen J."/>
            <person name="Bao Y."/>
            <person name="Liu F."/>
            <person name="Qi X."/>
            <person name="Gang D.R."/>
            <person name="Wen J."/>
            <person name="Li J."/>
        </authorList>
    </citation>
    <scope>NUCLEOTIDE SEQUENCE</scope>
    <source>
        <strain evidence="2">Dzin_1.0</strain>
    </source>
</reference>
<dbReference type="GO" id="GO:0004523">
    <property type="term" value="F:RNA-DNA hybrid ribonuclease activity"/>
    <property type="evidence" value="ECO:0007669"/>
    <property type="project" value="InterPro"/>
</dbReference>
<dbReference type="InterPro" id="IPR052929">
    <property type="entry name" value="RNase_H-like_EbsB-rel"/>
</dbReference>
<dbReference type="Gene3D" id="3.30.420.10">
    <property type="entry name" value="Ribonuclease H-like superfamily/Ribonuclease H"/>
    <property type="match status" value="1"/>
</dbReference>
<dbReference type="InterPro" id="IPR002156">
    <property type="entry name" value="RNaseH_domain"/>
</dbReference>
<comment type="caution">
    <text evidence="2">The sequence shown here is derived from an EMBL/GenBank/DDBJ whole genome shotgun (WGS) entry which is preliminary data.</text>
</comment>
<dbReference type="Pfam" id="PF13456">
    <property type="entry name" value="RVT_3"/>
    <property type="match status" value="1"/>
</dbReference>
<evidence type="ECO:0000313" key="3">
    <source>
        <dbReference type="Proteomes" id="UP001085076"/>
    </source>
</evidence>
<sequence length="159" mass="17304">MKPQQGFIKCNVDAAVFKDRGQIGFGCVLRDENGSFIAARNGLLVAAGDPVLAEALSCREALSWIKELGLLNVCMESDCQLFINAVKGEFPDSSYFGLVVCDCKNLVKDLENCLLSFSRRSANQVAHALARAAGFMPDVGCWMSHPPPFILDVLAYDLI</sequence>
<proteinExistence type="predicted"/>
<dbReference type="EMBL" id="JAGGNH010000002">
    <property type="protein sequence ID" value="KAJ0983117.1"/>
    <property type="molecule type" value="Genomic_DNA"/>
</dbReference>
<protein>
    <recommendedName>
        <fullName evidence="1">RNase H type-1 domain-containing protein</fullName>
    </recommendedName>
</protein>
<name>A0A9D5HPI4_9LILI</name>
<dbReference type="OrthoDB" id="653202at2759"/>
<dbReference type="PANTHER" id="PTHR47074:SF11">
    <property type="entry name" value="REVERSE TRANSCRIPTASE-LIKE PROTEIN"/>
    <property type="match status" value="1"/>
</dbReference>